<evidence type="ECO:0000256" key="5">
    <source>
        <dbReference type="ARBA" id="ARBA00022771"/>
    </source>
</evidence>
<proteinExistence type="predicted"/>
<evidence type="ECO:0000256" key="2">
    <source>
        <dbReference type="ARBA" id="ARBA00012483"/>
    </source>
</evidence>
<evidence type="ECO:0000313" key="11">
    <source>
        <dbReference type="EMBL" id="ETV99279.1"/>
    </source>
</evidence>
<evidence type="ECO:0000256" key="1">
    <source>
        <dbReference type="ARBA" id="ARBA00000900"/>
    </source>
</evidence>
<evidence type="ECO:0000256" key="4">
    <source>
        <dbReference type="ARBA" id="ARBA00022723"/>
    </source>
</evidence>
<dbReference type="PROSITE" id="PS50089">
    <property type="entry name" value="ZF_RING_2"/>
    <property type="match status" value="1"/>
</dbReference>
<keyword evidence="5 8" id="KW-0863">Zinc-finger</keyword>
<keyword evidence="7" id="KW-0862">Zinc</keyword>
<dbReference type="GeneID" id="20085067"/>
<evidence type="ECO:0000256" key="7">
    <source>
        <dbReference type="ARBA" id="ARBA00022833"/>
    </source>
</evidence>
<evidence type="ECO:0000259" key="10">
    <source>
        <dbReference type="PROSITE" id="PS50089"/>
    </source>
</evidence>
<feature type="compositionally biased region" description="Basic and acidic residues" evidence="9">
    <location>
        <begin position="31"/>
        <end position="45"/>
    </location>
</feature>
<keyword evidence="6" id="KW-0833">Ubl conjugation pathway</keyword>
<gene>
    <name evidence="11" type="ORF">H310_08017</name>
</gene>
<feature type="region of interest" description="Disordered" evidence="9">
    <location>
        <begin position="1"/>
        <end position="70"/>
    </location>
</feature>
<dbReference type="InterPro" id="IPR001841">
    <property type="entry name" value="Znf_RING"/>
</dbReference>
<dbReference type="PANTHER" id="PTHR46463:SF89">
    <property type="entry name" value="E3 UBIQUITIN-PROTEIN LIGASE RHB1A-RELATED"/>
    <property type="match status" value="1"/>
</dbReference>
<dbReference type="Gene3D" id="3.30.40.10">
    <property type="entry name" value="Zinc/RING finger domain, C3HC4 (zinc finger)"/>
    <property type="match status" value="1"/>
</dbReference>
<dbReference type="Pfam" id="PF13639">
    <property type="entry name" value="zf-RING_2"/>
    <property type="match status" value="1"/>
</dbReference>
<keyword evidence="3" id="KW-0808">Transferase</keyword>
<dbReference type="OrthoDB" id="8062037at2759"/>
<feature type="domain" description="RING-type" evidence="10">
    <location>
        <begin position="138"/>
        <end position="184"/>
    </location>
</feature>
<evidence type="ECO:0000256" key="3">
    <source>
        <dbReference type="ARBA" id="ARBA00022679"/>
    </source>
</evidence>
<dbReference type="SUPFAM" id="SSF57850">
    <property type="entry name" value="RING/U-box"/>
    <property type="match status" value="1"/>
</dbReference>
<dbReference type="GO" id="GO:0061630">
    <property type="term" value="F:ubiquitin protein ligase activity"/>
    <property type="evidence" value="ECO:0007669"/>
    <property type="project" value="UniProtKB-EC"/>
</dbReference>
<dbReference type="PANTHER" id="PTHR46463">
    <property type="entry name" value="ZINC FINGER, RING/FYVE/PHD-TYPE"/>
    <property type="match status" value="1"/>
</dbReference>
<dbReference type="EC" id="2.3.2.27" evidence="2"/>
<dbReference type="eggNOG" id="ENOG502S3YP">
    <property type="taxonomic scope" value="Eukaryota"/>
</dbReference>
<keyword evidence="4" id="KW-0479">Metal-binding</keyword>
<sequence length="196" mass="21521">MGQTCSCLDHRFSGSRRHSGQPDYVSSPSEPPHESRGLLKDHSVVDVEDTDDDVIPISRRSPGEDSVVKRPSRVAETASYSYTATSYFEDASPQSSYTAKTPAARSSTPVVITSIDAYMPLAAPSANVEVADGVELECVMCLDTFDAGNPRIRTLCNCGMNRTNFHLSCLLEWTNRDSTCPVCRENLFFEENIGLE</sequence>
<evidence type="ECO:0000256" key="6">
    <source>
        <dbReference type="ARBA" id="ARBA00022786"/>
    </source>
</evidence>
<dbReference type="STRING" id="157072.A0A024TZ56"/>
<accession>A0A024TZ56</accession>
<dbReference type="InterPro" id="IPR013083">
    <property type="entry name" value="Znf_RING/FYVE/PHD"/>
</dbReference>
<comment type="catalytic activity">
    <reaction evidence="1">
        <text>S-ubiquitinyl-[E2 ubiquitin-conjugating enzyme]-L-cysteine + [acceptor protein]-L-lysine = [E2 ubiquitin-conjugating enzyme]-L-cysteine + N(6)-ubiquitinyl-[acceptor protein]-L-lysine.</text>
        <dbReference type="EC" id="2.3.2.27"/>
    </reaction>
</comment>
<evidence type="ECO:0000256" key="8">
    <source>
        <dbReference type="PROSITE-ProRule" id="PRU00175"/>
    </source>
</evidence>
<dbReference type="VEuPathDB" id="FungiDB:H310_08017"/>
<dbReference type="AlphaFoldDB" id="A0A024TZ56"/>
<dbReference type="EMBL" id="KI913967">
    <property type="protein sequence ID" value="ETV99279.1"/>
    <property type="molecule type" value="Genomic_DNA"/>
</dbReference>
<protein>
    <recommendedName>
        <fullName evidence="2">RING-type E3 ubiquitin transferase</fullName>
        <ecNumber evidence="2">2.3.2.27</ecNumber>
    </recommendedName>
</protein>
<name>A0A024TZ56_9STRA</name>
<dbReference type="GO" id="GO:0008270">
    <property type="term" value="F:zinc ion binding"/>
    <property type="evidence" value="ECO:0007669"/>
    <property type="project" value="UniProtKB-KW"/>
</dbReference>
<dbReference type="RefSeq" id="XP_008871835.1">
    <property type="nucleotide sequence ID" value="XM_008873613.1"/>
</dbReference>
<evidence type="ECO:0000256" key="9">
    <source>
        <dbReference type="SAM" id="MobiDB-lite"/>
    </source>
</evidence>
<organism evidence="11">
    <name type="scientific">Aphanomyces invadans</name>
    <dbReference type="NCBI Taxonomy" id="157072"/>
    <lineage>
        <taxon>Eukaryota</taxon>
        <taxon>Sar</taxon>
        <taxon>Stramenopiles</taxon>
        <taxon>Oomycota</taxon>
        <taxon>Saprolegniomycetes</taxon>
        <taxon>Saprolegniales</taxon>
        <taxon>Verrucalvaceae</taxon>
        <taxon>Aphanomyces</taxon>
    </lineage>
</organism>
<reference evidence="11" key="1">
    <citation type="submission" date="2013-12" db="EMBL/GenBank/DDBJ databases">
        <title>The Genome Sequence of Aphanomyces invadans NJM9701.</title>
        <authorList>
            <consortium name="The Broad Institute Genomics Platform"/>
            <person name="Russ C."/>
            <person name="Tyler B."/>
            <person name="van West P."/>
            <person name="Dieguez-Uribeondo J."/>
            <person name="Young S.K."/>
            <person name="Zeng Q."/>
            <person name="Gargeya S."/>
            <person name="Fitzgerald M."/>
            <person name="Abouelleil A."/>
            <person name="Alvarado L."/>
            <person name="Chapman S.B."/>
            <person name="Gainer-Dewar J."/>
            <person name="Goldberg J."/>
            <person name="Griggs A."/>
            <person name="Gujja S."/>
            <person name="Hansen M."/>
            <person name="Howarth C."/>
            <person name="Imamovic A."/>
            <person name="Ireland A."/>
            <person name="Larimer J."/>
            <person name="McCowan C."/>
            <person name="Murphy C."/>
            <person name="Pearson M."/>
            <person name="Poon T.W."/>
            <person name="Priest M."/>
            <person name="Roberts A."/>
            <person name="Saif S."/>
            <person name="Shea T."/>
            <person name="Sykes S."/>
            <person name="Wortman J."/>
            <person name="Nusbaum C."/>
            <person name="Birren B."/>
        </authorList>
    </citation>
    <scope>NUCLEOTIDE SEQUENCE [LARGE SCALE GENOMIC DNA]</scope>
    <source>
        <strain evidence="11">NJM9701</strain>
    </source>
</reference>